<feature type="coiled-coil region" evidence="1">
    <location>
        <begin position="549"/>
        <end position="638"/>
    </location>
</feature>
<evidence type="ECO:0000256" key="2">
    <source>
        <dbReference type="SAM" id="MobiDB-lite"/>
    </source>
</evidence>
<evidence type="ECO:0000313" key="3">
    <source>
        <dbReference type="EMBL" id="OIR09481.1"/>
    </source>
</evidence>
<reference evidence="3" key="1">
    <citation type="submission" date="2016-10" db="EMBL/GenBank/DDBJ databases">
        <title>Sequence of Gallionella enrichment culture.</title>
        <authorList>
            <person name="Poehlein A."/>
            <person name="Muehling M."/>
            <person name="Daniel R."/>
        </authorList>
    </citation>
    <scope>NUCLEOTIDE SEQUENCE</scope>
</reference>
<feature type="compositionally biased region" description="Basic and acidic residues" evidence="2">
    <location>
        <begin position="485"/>
        <end position="497"/>
    </location>
</feature>
<dbReference type="EMBL" id="MLJW01000026">
    <property type="protein sequence ID" value="OIR09481.1"/>
    <property type="molecule type" value="Genomic_DNA"/>
</dbReference>
<evidence type="ECO:0000256" key="1">
    <source>
        <dbReference type="SAM" id="Coils"/>
    </source>
</evidence>
<proteinExistence type="predicted"/>
<comment type="caution">
    <text evidence="3">The sequence shown here is derived from an EMBL/GenBank/DDBJ whole genome shotgun (WGS) entry which is preliminary data.</text>
</comment>
<protein>
    <submittedName>
        <fullName evidence="3">AsmA family protein</fullName>
    </submittedName>
</protein>
<accession>A0A1J5SLY1</accession>
<name>A0A1J5SLY1_9ZZZZ</name>
<feature type="region of interest" description="Disordered" evidence="2">
    <location>
        <begin position="485"/>
        <end position="508"/>
    </location>
</feature>
<gene>
    <name evidence="3" type="ORF">GALL_83200</name>
</gene>
<keyword evidence="1" id="KW-0175">Coiled coil</keyword>
<sequence>MDKKTIYIKTDKGENEASNLSSDLKRILSLIDNKSKADELVKRAPPSLRESWEEILGELLAGGYIVDKNQPHIQPKITKPKFNPLKMFSPKPAGMFVPRPAAQPPEGDLDFSAMSPTALPDAAALAVKQKADAAEKARADFEAKQKAQAEARAELEASVAAAKEKANAEAVAKAQAKAKLEAESAARARAEAEAKAKQEALVRAQAEAKAKQEAAQRLQAMHEAARVKAAHEAAVRAKAEAEARVRAEIEAAARAQQEREEKHKREAEIARLKTEEEAARVKAKLDAAAKAKAEAEAARLKAEAEAARAKAELLAAKARAEAEAKALVEARIRQEAEEKARREAEAARLKAEAEAARAKAELEAAKARAEAEAKALNEARIRKEAEEKARREAEAARLKAEAEAARAKAELEAAKARAEAEAKALNEARIRKEAEEKARREAEAARLKAEEAARIKAEDEAIAKARVEAEAKLAAEVLARKQEAEAAEKREAEERANHAAASVKPGKAEKKSISAPAFEIKLDDFLAAAEPVNQIVKPAVQSEALANAENEASAKLEAEQRAAAKAKELAEKDSLNNAAMEMARLKEEAEAARRKAEEVARRQMEEQAMSEEQARIWAEAEQRAKAQAALELEQSAQQVALMQAKATKPIVGKKHGKPLPWGKIVFGLVVLAIVTIIVLPYVYPLNEYISPLEQRLSAQLKQPVHIGGLSASSLPPKLQLQNVTLGSAQEVKVGTVELNFDLLSLPAEVKVISNAELDDVSIDGRLLDKLAANFKLLGSDVNYPVRHLTLKRVKIISDDIPLPSFDGIAEIDAQGILSRVSLHSADDKLGIDLQSNQGRWQLGVNLKERSLPVFQDIVFSDLSAKGELSDGEVNFTEMDAHIYNGILLGNGKLSWNKGWHMQGTLEAKTFDLDKMFPKFHIEGEMYGDATYSMSGAKISQMDDDPQLDGTFTVKKGILNVDIVETARLLSRDNLVGGRTHFDDMIGQVQLDKHTVHVRQLKIISGMLSANGSFDVSPSNQLAGVLNAEIKLRSGSNQLTLYGNLAEQKLRAGH</sequence>
<dbReference type="AlphaFoldDB" id="A0A1J5SLY1"/>
<organism evidence="3">
    <name type="scientific">mine drainage metagenome</name>
    <dbReference type="NCBI Taxonomy" id="410659"/>
    <lineage>
        <taxon>unclassified sequences</taxon>
        <taxon>metagenomes</taxon>
        <taxon>ecological metagenomes</taxon>
    </lineage>
</organism>